<comment type="caution">
    <text evidence="1">The sequence shown here is derived from an EMBL/GenBank/DDBJ whole genome shotgun (WGS) entry which is preliminary data.</text>
</comment>
<name>A0AAE3DY72_9FIRM</name>
<dbReference type="RefSeq" id="WP_022230233.1">
    <property type="nucleotide sequence ID" value="NZ_JAJEQM010000005.1"/>
</dbReference>
<protein>
    <submittedName>
        <fullName evidence="1">Uncharacterized protein</fullName>
    </submittedName>
</protein>
<dbReference type="EMBL" id="JAJEQM010000005">
    <property type="protein sequence ID" value="MCC2210199.1"/>
    <property type="molecule type" value="Genomic_DNA"/>
</dbReference>
<proteinExistence type="predicted"/>
<organism evidence="1 2">
    <name type="scientific">Hominilimicola fabiformis</name>
    <dbReference type="NCBI Taxonomy" id="2885356"/>
    <lineage>
        <taxon>Bacteria</taxon>
        <taxon>Bacillati</taxon>
        <taxon>Bacillota</taxon>
        <taxon>Clostridia</taxon>
        <taxon>Eubacteriales</taxon>
        <taxon>Oscillospiraceae</taxon>
        <taxon>Hominilimicola</taxon>
    </lineage>
</organism>
<dbReference type="Proteomes" id="UP001198242">
    <property type="component" value="Unassembled WGS sequence"/>
</dbReference>
<sequence>MADAMDTLKNILGDDAEDKIKTVMNSLSSADNTSEGIDSSNGLNQIMQIKNIMDSMAVNKNDPRTNLLLSLKPYMREGRKHSIDSAVRLLGLTNVTKMLKK</sequence>
<evidence type="ECO:0000313" key="1">
    <source>
        <dbReference type="EMBL" id="MCC2210199.1"/>
    </source>
</evidence>
<gene>
    <name evidence="1" type="ORF">LKE05_05265</name>
</gene>
<reference evidence="1 2" key="1">
    <citation type="submission" date="2021-10" db="EMBL/GenBank/DDBJ databases">
        <title>Anaerobic single-cell dispensing facilitates the cultivation of human gut bacteria.</title>
        <authorList>
            <person name="Afrizal A."/>
        </authorList>
    </citation>
    <scope>NUCLEOTIDE SEQUENCE [LARGE SCALE GENOMIC DNA]</scope>
    <source>
        <strain evidence="1 2">CLA-AA-H232</strain>
    </source>
</reference>
<accession>A0AAE3DY72</accession>
<keyword evidence="2" id="KW-1185">Reference proteome</keyword>
<evidence type="ECO:0000313" key="2">
    <source>
        <dbReference type="Proteomes" id="UP001198242"/>
    </source>
</evidence>
<dbReference type="AlphaFoldDB" id="A0AAE3DY72"/>